<dbReference type="PANTHER" id="PTHR35046:SF23">
    <property type="entry name" value="NUCLEOTIDYLTRANSFERASE, RIBONUCLEASE H"/>
    <property type="match status" value="1"/>
</dbReference>
<sequence>METGGRKKSVAEPAPPARDPRDVETIERLQQRIQELELQQLRTDSSIEEAKTKPKVWDDEPVDVNPFGRETPRYVNRLYQPRHNDHVIDRDDIYRDDSIRSLGLKIEIPEFSGKVRPNDFIDCLSTVEGVFDVRDITNKLKVKLVAIKLRQHAWLWWDHVNKRRQIRGKSKNMNVEEVINEFDKLRMRCDVVEEEKQVIAQFLGVFGPEIADIVSLQPYCTNTDIFRLALKVEKHTKAKNKGSTSRFTPPTRTASPIATKTAPKATTPTTSAAGLIYDIDAEPELHEPSDELEYLDRGEALVIQRVLNMAISKSVDDNSWLRNNIFRTKCTSMRKICDIIIDAGKLRECSFYEVILMYAAHILLGRPWQFDRKTKHDGVQNTYSFKKDGLNITLVPFDSHPWQFDRKTKHDGVQNTYSFKKDGLNITLVPFDSHPWQFDTKTKHISISQ</sequence>
<name>A0A6L2N6V5_TANCI</name>
<organism evidence="2">
    <name type="scientific">Tanacetum cinerariifolium</name>
    <name type="common">Dalmatian daisy</name>
    <name type="synonym">Chrysanthemum cinerariifolium</name>
    <dbReference type="NCBI Taxonomy" id="118510"/>
    <lineage>
        <taxon>Eukaryota</taxon>
        <taxon>Viridiplantae</taxon>
        <taxon>Streptophyta</taxon>
        <taxon>Embryophyta</taxon>
        <taxon>Tracheophyta</taxon>
        <taxon>Spermatophyta</taxon>
        <taxon>Magnoliopsida</taxon>
        <taxon>eudicotyledons</taxon>
        <taxon>Gunneridae</taxon>
        <taxon>Pentapetalae</taxon>
        <taxon>asterids</taxon>
        <taxon>campanulids</taxon>
        <taxon>Asterales</taxon>
        <taxon>Asteraceae</taxon>
        <taxon>Asteroideae</taxon>
        <taxon>Anthemideae</taxon>
        <taxon>Anthemidinae</taxon>
        <taxon>Tanacetum</taxon>
    </lineage>
</organism>
<evidence type="ECO:0008006" key="3">
    <source>
        <dbReference type="Google" id="ProtNLM"/>
    </source>
</evidence>
<proteinExistence type="predicted"/>
<evidence type="ECO:0000313" key="2">
    <source>
        <dbReference type="EMBL" id="GEU80254.1"/>
    </source>
</evidence>
<dbReference type="EMBL" id="BKCJ010008041">
    <property type="protein sequence ID" value="GEU80254.1"/>
    <property type="molecule type" value="Genomic_DNA"/>
</dbReference>
<evidence type="ECO:0000256" key="1">
    <source>
        <dbReference type="SAM" id="MobiDB-lite"/>
    </source>
</evidence>
<dbReference type="PANTHER" id="PTHR35046">
    <property type="entry name" value="ZINC KNUCKLE (CCHC-TYPE) FAMILY PROTEIN"/>
    <property type="match status" value="1"/>
</dbReference>
<feature type="region of interest" description="Disordered" evidence="1">
    <location>
        <begin position="1"/>
        <end position="23"/>
    </location>
</feature>
<feature type="region of interest" description="Disordered" evidence="1">
    <location>
        <begin position="240"/>
        <end position="267"/>
    </location>
</feature>
<feature type="compositionally biased region" description="Low complexity" evidence="1">
    <location>
        <begin position="253"/>
        <end position="267"/>
    </location>
</feature>
<feature type="compositionally biased region" description="Polar residues" evidence="1">
    <location>
        <begin position="241"/>
        <end position="252"/>
    </location>
</feature>
<gene>
    <name evidence="2" type="ORF">Tci_052232</name>
</gene>
<protein>
    <recommendedName>
        <fullName evidence="3">Reverse transcriptase domain-containing protein</fullName>
    </recommendedName>
</protein>
<reference evidence="2" key="1">
    <citation type="journal article" date="2019" name="Sci. Rep.">
        <title>Draft genome of Tanacetum cinerariifolium, the natural source of mosquito coil.</title>
        <authorList>
            <person name="Yamashiro T."/>
            <person name="Shiraishi A."/>
            <person name="Satake H."/>
            <person name="Nakayama K."/>
        </authorList>
    </citation>
    <scope>NUCLEOTIDE SEQUENCE</scope>
</reference>
<accession>A0A6L2N6V5</accession>
<dbReference type="AlphaFoldDB" id="A0A6L2N6V5"/>
<comment type="caution">
    <text evidence="2">The sequence shown here is derived from an EMBL/GenBank/DDBJ whole genome shotgun (WGS) entry which is preliminary data.</text>
</comment>